<dbReference type="InterPro" id="IPR004358">
    <property type="entry name" value="Sig_transdc_His_kin-like_C"/>
</dbReference>
<evidence type="ECO:0000256" key="6">
    <source>
        <dbReference type="PROSITE-ProRule" id="PRU00169"/>
    </source>
</evidence>
<dbReference type="PROSITE" id="PS50110">
    <property type="entry name" value="RESPONSE_REGULATORY"/>
    <property type="match status" value="2"/>
</dbReference>
<organism evidence="10 11">
    <name type="scientific">Pseudanabaena yagii GIHE-NHR1</name>
    <dbReference type="NCBI Taxonomy" id="2722753"/>
    <lineage>
        <taxon>Bacteria</taxon>
        <taxon>Bacillati</taxon>
        <taxon>Cyanobacteriota</taxon>
        <taxon>Cyanophyceae</taxon>
        <taxon>Pseudanabaenales</taxon>
        <taxon>Pseudanabaenaceae</taxon>
        <taxon>Pseudanabaena</taxon>
        <taxon>Pseudanabaena yagii</taxon>
    </lineage>
</organism>
<name>A0ABX1LR32_9CYAN</name>
<evidence type="ECO:0000256" key="1">
    <source>
        <dbReference type="ARBA" id="ARBA00000085"/>
    </source>
</evidence>
<dbReference type="SUPFAM" id="SSF55874">
    <property type="entry name" value="ATPase domain of HSP90 chaperone/DNA topoisomerase II/histidine kinase"/>
    <property type="match status" value="1"/>
</dbReference>
<dbReference type="InterPro" id="IPR001789">
    <property type="entry name" value="Sig_transdc_resp-reg_receiver"/>
</dbReference>
<dbReference type="SUPFAM" id="SSF47384">
    <property type="entry name" value="Homodimeric domain of signal transducing histidine kinase"/>
    <property type="match status" value="1"/>
</dbReference>
<feature type="coiled-coil region" evidence="7">
    <location>
        <begin position="132"/>
        <end position="169"/>
    </location>
</feature>
<dbReference type="InterPro" id="IPR005467">
    <property type="entry name" value="His_kinase_dom"/>
</dbReference>
<dbReference type="Gene3D" id="3.30.565.10">
    <property type="entry name" value="Histidine kinase-like ATPase, C-terminal domain"/>
    <property type="match status" value="1"/>
</dbReference>
<feature type="domain" description="Histidine kinase" evidence="8">
    <location>
        <begin position="176"/>
        <end position="389"/>
    </location>
</feature>
<evidence type="ECO:0000256" key="2">
    <source>
        <dbReference type="ARBA" id="ARBA00012438"/>
    </source>
</evidence>
<gene>
    <name evidence="10" type="ORF">HC246_11245</name>
</gene>
<dbReference type="CDD" id="cd00082">
    <property type="entry name" value="HisKA"/>
    <property type="match status" value="1"/>
</dbReference>
<keyword evidence="3 6" id="KW-0597">Phosphoprotein</keyword>
<evidence type="ECO:0000259" key="8">
    <source>
        <dbReference type="PROSITE" id="PS50109"/>
    </source>
</evidence>
<evidence type="ECO:0000256" key="4">
    <source>
        <dbReference type="ARBA" id="ARBA00022777"/>
    </source>
</evidence>
<keyword evidence="5" id="KW-0902">Two-component regulatory system</keyword>
<dbReference type="InterPro" id="IPR003661">
    <property type="entry name" value="HisK_dim/P_dom"/>
</dbReference>
<comment type="catalytic activity">
    <reaction evidence="1">
        <text>ATP + protein L-histidine = ADP + protein N-phospho-L-histidine.</text>
        <dbReference type="EC" id="2.7.13.3"/>
    </reaction>
</comment>
<evidence type="ECO:0000256" key="7">
    <source>
        <dbReference type="SAM" id="Coils"/>
    </source>
</evidence>
<dbReference type="PANTHER" id="PTHR45339:SF1">
    <property type="entry name" value="HYBRID SIGNAL TRANSDUCTION HISTIDINE KINASE J"/>
    <property type="match status" value="1"/>
</dbReference>
<feature type="modified residue" description="4-aspartylphosphate" evidence="6">
    <location>
        <position position="61"/>
    </location>
</feature>
<protein>
    <recommendedName>
        <fullName evidence="2">histidine kinase</fullName>
        <ecNumber evidence="2">2.7.13.3</ecNumber>
    </recommendedName>
</protein>
<dbReference type="EC" id="2.7.13.3" evidence="2"/>
<dbReference type="EMBL" id="JAAVJL010000001">
    <property type="protein sequence ID" value="NMF58579.1"/>
    <property type="molecule type" value="Genomic_DNA"/>
</dbReference>
<dbReference type="Pfam" id="PF00072">
    <property type="entry name" value="Response_reg"/>
    <property type="match status" value="2"/>
</dbReference>
<dbReference type="InterPro" id="IPR036890">
    <property type="entry name" value="HATPase_C_sf"/>
</dbReference>
<dbReference type="Pfam" id="PF02518">
    <property type="entry name" value="HATPase_c"/>
    <property type="match status" value="1"/>
</dbReference>
<dbReference type="CDD" id="cd17546">
    <property type="entry name" value="REC_hyHK_CKI1_RcsC-like"/>
    <property type="match status" value="1"/>
</dbReference>
<feature type="modified residue" description="4-aspartylphosphate" evidence="6">
    <location>
        <position position="496"/>
    </location>
</feature>
<keyword evidence="4" id="KW-0808">Transferase</keyword>
<dbReference type="CDD" id="cd17536">
    <property type="entry name" value="REC_YesN-like"/>
    <property type="match status" value="1"/>
</dbReference>
<dbReference type="Proteomes" id="UP000738376">
    <property type="component" value="Unassembled WGS sequence"/>
</dbReference>
<dbReference type="InterPro" id="IPR036097">
    <property type="entry name" value="HisK_dim/P_sf"/>
</dbReference>
<accession>A0ABX1LR32</accession>
<dbReference type="Gene3D" id="1.10.287.130">
    <property type="match status" value="1"/>
</dbReference>
<evidence type="ECO:0000313" key="10">
    <source>
        <dbReference type="EMBL" id="NMF58579.1"/>
    </source>
</evidence>
<dbReference type="SMART" id="SM00448">
    <property type="entry name" value="REC"/>
    <property type="match status" value="2"/>
</dbReference>
<proteinExistence type="predicted"/>
<dbReference type="CDD" id="cd16922">
    <property type="entry name" value="HATPase_EvgS-ArcB-TorS-like"/>
    <property type="match status" value="1"/>
</dbReference>
<dbReference type="RefSeq" id="WP_169363465.1">
    <property type="nucleotide sequence ID" value="NZ_JAAVJL010000001.1"/>
</dbReference>
<dbReference type="SMART" id="SM00387">
    <property type="entry name" value="HATPase_c"/>
    <property type="match status" value="1"/>
</dbReference>
<dbReference type="PRINTS" id="PR00344">
    <property type="entry name" value="BCTRLSENSOR"/>
</dbReference>
<feature type="domain" description="Response regulatory" evidence="9">
    <location>
        <begin position="447"/>
        <end position="562"/>
    </location>
</feature>
<dbReference type="PROSITE" id="PS50109">
    <property type="entry name" value="HIS_KIN"/>
    <property type="match status" value="1"/>
</dbReference>
<sequence length="566" mass="63634">MQKKVNLILVVDDEVEVQRLFQQRFRKRIQSGELAFQFASNGVEALKVLQENTSISMILTDIRMPEMDGLSLISKLVELEAPPKAVVLSAYGDMQNIRMAMNYGAFDFITKPIDFTDLEITIDKTLAFVNHIEEQQRKLDEAQQQLRAHEQQEIALAQAKEIAESANKAKSAFLASMSHEIRTPMNGVLGMVQLLATTELTPEQRNYLEIIGNSGNALLKIINDILDFSKIEAGMIDIEKEPLILEDVMKSVCEILGKQATDRDIHLQYYINPDIPKTLLGDSARLRQILINLLANAIKFTKHGNVSLSVNPYILYDADPNHYGLVFIVEDTGIGIRRDRLHLLFQPFSQGDSSISRKYGGTGLGLVICKRLVELMGGTIWVESQGNMGGNPPAEYLSNPESTPNQGSKFSFTIIADKALESFTPNLINLPRMRPAIADSSPKRDLKILLAEDDLTSQKIFNLFMKRIGYRVDIANNGLEAIEMLQRQSYQIIFMDVQMPEMDGITATQKIRQEIEAQPWIIALTANAFSEDQQACFDAGMNDFLTKPVQLDNIIHVVNRYTQQSH</sequence>
<evidence type="ECO:0000256" key="3">
    <source>
        <dbReference type="ARBA" id="ARBA00022553"/>
    </source>
</evidence>
<keyword evidence="11" id="KW-1185">Reference proteome</keyword>
<dbReference type="InterPro" id="IPR011006">
    <property type="entry name" value="CheY-like_superfamily"/>
</dbReference>
<evidence type="ECO:0000256" key="5">
    <source>
        <dbReference type="ARBA" id="ARBA00023012"/>
    </source>
</evidence>
<evidence type="ECO:0000259" key="9">
    <source>
        <dbReference type="PROSITE" id="PS50110"/>
    </source>
</evidence>
<feature type="domain" description="Response regulatory" evidence="9">
    <location>
        <begin position="7"/>
        <end position="126"/>
    </location>
</feature>
<keyword evidence="7" id="KW-0175">Coiled coil</keyword>
<evidence type="ECO:0000313" key="11">
    <source>
        <dbReference type="Proteomes" id="UP000738376"/>
    </source>
</evidence>
<comment type="caution">
    <text evidence="10">The sequence shown here is derived from an EMBL/GenBank/DDBJ whole genome shotgun (WGS) entry which is preliminary data.</text>
</comment>
<dbReference type="InterPro" id="IPR003594">
    <property type="entry name" value="HATPase_dom"/>
</dbReference>
<dbReference type="SMART" id="SM00388">
    <property type="entry name" value="HisKA"/>
    <property type="match status" value="1"/>
</dbReference>
<dbReference type="Gene3D" id="3.40.50.2300">
    <property type="match status" value="2"/>
</dbReference>
<dbReference type="PANTHER" id="PTHR45339">
    <property type="entry name" value="HYBRID SIGNAL TRANSDUCTION HISTIDINE KINASE J"/>
    <property type="match status" value="1"/>
</dbReference>
<dbReference type="Pfam" id="PF00512">
    <property type="entry name" value="HisKA"/>
    <property type="match status" value="1"/>
</dbReference>
<reference evidence="10 11" key="1">
    <citation type="submission" date="2020-03" db="EMBL/GenBank/DDBJ databases">
        <title>Draft Genome Sequence of 2-Methylisoborneol Producing Pseudanabaena yagii Strain GIHE-NHR1 Isolated from North Han River in South Korea.</title>
        <authorList>
            <person name="Jeong J."/>
        </authorList>
    </citation>
    <scope>NUCLEOTIDE SEQUENCE [LARGE SCALE GENOMIC DNA]</scope>
    <source>
        <strain evidence="10 11">GIHE-NHR1</strain>
    </source>
</reference>
<keyword evidence="4" id="KW-0418">Kinase</keyword>
<dbReference type="SUPFAM" id="SSF52172">
    <property type="entry name" value="CheY-like"/>
    <property type="match status" value="2"/>
</dbReference>